<proteinExistence type="predicted"/>
<gene>
    <name evidence="2" type="ORF">PR017_16725</name>
</gene>
<dbReference type="EMBL" id="CP117255">
    <property type="protein sequence ID" value="WFR95394.1"/>
    <property type="molecule type" value="Genomic_DNA"/>
</dbReference>
<dbReference type="RefSeq" id="WP_275113003.1">
    <property type="nucleotide sequence ID" value="NZ_CP117255.1"/>
</dbReference>
<dbReference type="KEGG" id="rtu:PR017_16725"/>
<reference evidence="3" key="2">
    <citation type="journal article" date="2023" name="MicrobiologyOpen">
        <title>Genomics of the tumorigenes clade of the family Rhizobiaceae and description of Rhizobium rhododendri sp. nov.</title>
        <authorList>
            <person name="Kuzmanovic N."/>
            <person name="diCenzo G.C."/>
            <person name="Bunk B."/>
            <person name="Sproeer C."/>
            <person name="Fruehling A."/>
            <person name="Neumann-Schaal M."/>
            <person name="Overmann J."/>
            <person name="Smalla K."/>
        </authorList>
    </citation>
    <scope>NUCLEOTIDE SEQUENCE [LARGE SCALE GENOMIC DNA]</scope>
    <source>
        <strain evidence="3">1078</strain>
    </source>
</reference>
<sequence>MNPFKPVVALCRHIEQRFVPWPLLLIIVLTIAALLFGYLAP</sequence>
<evidence type="ECO:0000313" key="2">
    <source>
        <dbReference type="EMBL" id="WFR95394.1"/>
    </source>
</evidence>
<organism evidence="2 3">
    <name type="scientific">Rhizobium tumorigenes</name>
    <dbReference type="NCBI Taxonomy" id="2041385"/>
    <lineage>
        <taxon>Bacteria</taxon>
        <taxon>Pseudomonadati</taxon>
        <taxon>Pseudomonadota</taxon>
        <taxon>Alphaproteobacteria</taxon>
        <taxon>Hyphomicrobiales</taxon>
        <taxon>Rhizobiaceae</taxon>
        <taxon>Rhizobium/Agrobacterium group</taxon>
        <taxon>Rhizobium</taxon>
    </lineage>
</organism>
<keyword evidence="3" id="KW-1185">Reference proteome</keyword>
<keyword evidence="1" id="KW-0472">Membrane</keyword>
<protein>
    <submittedName>
        <fullName evidence="2">Uncharacterized protein</fullName>
    </submittedName>
</protein>
<keyword evidence="1" id="KW-0812">Transmembrane</keyword>
<accession>A0AAF1KVZ0</accession>
<dbReference type="AlphaFoldDB" id="A0AAF1KVZ0"/>
<reference evidence="2 3" key="1">
    <citation type="journal article" date="2018" name="Sci. Rep.">
        <title>Rhizobium tumorigenes sp. nov., a novel plant tumorigenic bacterium isolated from cane gall tumors on thornless blackberry.</title>
        <authorList>
            <person name="Kuzmanovi N."/>
            <person name="Smalla K."/>
            <person name="Gronow S."/>
            <person name="PuBawska J."/>
        </authorList>
    </citation>
    <scope>NUCLEOTIDE SEQUENCE [LARGE SCALE GENOMIC DNA]</scope>
    <source>
        <strain evidence="2 3">1078</strain>
    </source>
</reference>
<feature type="transmembrane region" description="Helical" evidence="1">
    <location>
        <begin position="21"/>
        <end position="40"/>
    </location>
</feature>
<evidence type="ECO:0000313" key="3">
    <source>
        <dbReference type="Proteomes" id="UP000249499"/>
    </source>
</evidence>
<name>A0AAF1KVZ0_9HYPH</name>
<evidence type="ECO:0000256" key="1">
    <source>
        <dbReference type="SAM" id="Phobius"/>
    </source>
</evidence>
<keyword evidence="1" id="KW-1133">Transmembrane helix</keyword>
<dbReference type="Proteomes" id="UP000249499">
    <property type="component" value="Chromosome"/>
</dbReference>